<gene>
    <name evidence="1" type="ORF">F5I99_19370</name>
</gene>
<dbReference type="EMBL" id="CP044223">
    <property type="protein sequence ID" value="QEW08742.1"/>
    <property type="molecule type" value="Genomic_DNA"/>
</dbReference>
<name>A0A5J6LKH0_9GAMM</name>
<dbReference type="Proteomes" id="UP000325606">
    <property type="component" value="Plasmid unnamed1"/>
</dbReference>
<dbReference type="PROSITE" id="PS51257">
    <property type="entry name" value="PROKAR_LIPOPROTEIN"/>
    <property type="match status" value="1"/>
</dbReference>
<accession>A0A5J6LKH0</accession>
<geneLocation type="plasmid" evidence="1 2">
    <name>unnamed1</name>
</geneLocation>
<dbReference type="RefSeq" id="WP_014579494.1">
    <property type="nucleotide sequence ID" value="NZ_CP044223.1"/>
</dbReference>
<evidence type="ECO:0000313" key="2">
    <source>
        <dbReference type="Proteomes" id="UP000325606"/>
    </source>
</evidence>
<keyword evidence="1" id="KW-0614">Plasmid</keyword>
<organism evidence="1 2">
    <name type="scientific">Nitrincola iocasae</name>
    <dbReference type="NCBI Taxonomy" id="2614693"/>
    <lineage>
        <taxon>Bacteria</taxon>
        <taxon>Pseudomonadati</taxon>
        <taxon>Pseudomonadota</taxon>
        <taxon>Gammaproteobacteria</taxon>
        <taxon>Oceanospirillales</taxon>
        <taxon>Oceanospirillaceae</taxon>
        <taxon>Nitrincola</taxon>
    </lineage>
</organism>
<reference evidence="1 2" key="1">
    <citation type="submission" date="2019-09" db="EMBL/GenBank/DDBJ databases">
        <title>Nitrincola iocasae sp. nov., a bacterium isolated from the sediment collected at a cold seep field in South China Sea.</title>
        <authorList>
            <person name="Zhang H."/>
            <person name="Wang H."/>
            <person name="Li C."/>
        </authorList>
    </citation>
    <scope>NUCLEOTIDE SEQUENCE [LARGE SCALE GENOMIC DNA]</scope>
    <source>
        <strain evidence="1 2">KXZD1103</strain>
        <plasmid evidence="1 2">unnamed1</plasmid>
    </source>
</reference>
<evidence type="ECO:0000313" key="1">
    <source>
        <dbReference type="EMBL" id="QEW08742.1"/>
    </source>
</evidence>
<proteinExistence type="predicted"/>
<sequence length="117" mass="12301">MKLKFVAACSVALTVLSGCGIIEKQVASDESLQEKAAFAIGTQPSNISISNVQSGLEKITFDADANGSQYSCYYTTVIAVKSDAICKKMGPQTTPKPTTEESQGECNALLKAAGRCE</sequence>
<dbReference type="AlphaFoldDB" id="A0A5J6LKH0"/>
<keyword evidence="2" id="KW-1185">Reference proteome</keyword>
<dbReference type="KEGG" id="nik:F5I99_19370"/>
<protein>
    <recommendedName>
        <fullName evidence="3">Lipoprotein</fullName>
    </recommendedName>
</protein>
<evidence type="ECO:0008006" key="3">
    <source>
        <dbReference type="Google" id="ProtNLM"/>
    </source>
</evidence>